<feature type="transmembrane region" description="Helical" evidence="4">
    <location>
        <begin position="142"/>
        <end position="175"/>
    </location>
</feature>
<feature type="domain" description="Major facilitator superfamily (MFS) profile" evidence="5">
    <location>
        <begin position="4"/>
        <end position="184"/>
    </location>
</feature>
<keyword evidence="2 4" id="KW-1133">Transmembrane helix</keyword>
<sequence length="184" mass="20492">MNRSLKILLISNAVFAFAGSLFVPLYALFTESVGATPFISGLLYAVHFISATIVGFFIYKLKDGRLPTKSLLELNYLVRGSGWFIIGLFPTLSVLFLVQILVGVSEAFGNAAFNTMFSDHLDKNRHVSDWATWDLWKNPMVALAAILSGLVVTFYSFSILFFLMSAISFASFGIFKLRYQDRSA</sequence>
<dbReference type="PROSITE" id="PS50850">
    <property type="entry name" value="MFS"/>
    <property type="match status" value="1"/>
</dbReference>
<dbReference type="EMBL" id="MEVK01000041">
    <property type="protein sequence ID" value="OGC58184.1"/>
    <property type="molecule type" value="Genomic_DNA"/>
</dbReference>
<dbReference type="InterPro" id="IPR036259">
    <property type="entry name" value="MFS_trans_sf"/>
</dbReference>
<comment type="caution">
    <text evidence="6">The sequence shown here is derived from an EMBL/GenBank/DDBJ whole genome shotgun (WGS) entry which is preliminary data.</text>
</comment>
<accession>A0A1F4VM07</accession>
<feature type="transmembrane region" description="Helical" evidence="4">
    <location>
        <begin position="41"/>
        <end position="61"/>
    </location>
</feature>
<evidence type="ECO:0000256" key="1">
    <source>
        <dbReference type="ARBA" id="ARBA00022692"/>
    </source>
</evidence>
<dbReference type="GO" id="GO:0022857">
    <property type="term" value="F:transmembrane transporter activity"/>
    <property type="evidence" value="ECO:0007669"/>
    <property type="project" value="InterPro"/>
</dbReference>
<evidence type="ECO:0000256" key="2">
    <source>
        <dbReference type="ARBA" id="ARBA00022989"/>
    </source>
</evidence>
<dbReference type="Pfam" id="PF07690">
    <property type="entry name" value="MFS_1"/>
    <property type="match status" value="1"/>
</dbReference>
<evidence type="ECO:0000256" key="3">
    <source>
        <dbReference type="ARBA" id="ARBA00023136"/>
    </source>
</evidence>
<reference evidence="6 7" key="1">
    <citation type="journal article" date="2016" name="Nat. Commun.">
        <title>Thousands of microbial genomes shed light on interconnected biogeochemical processes in an aquifer system.</title>
        <authorList>
            <person name="Anantharaman K."/>
            <person name="Brown C.T."/>
            <person name="Hug L.A."/>
            <person name="Sharon I."/>
            <person name="Castelle C.J."/>
            <person name="Probst A.J."/>
            <person name="Thomas B.C."/>
            <person name="Singh A."/>
            <person name="Wilkins M.J."/>
            <person name="Karaoz U."/>
            <person name="Brodie E.L."/>
            <person name="Williams K.H."/>
            <person name="Hubbard S.S."/>
            <person name="Banfield J.F."/>
        </authorList>
    </citation>
    <scope>NUCLEOTIDE SEQUENCE [LARGE SCALE GENOMIC DNA]</scope>
</reference>
<protein>
    <recommendedName>
        <fullName evidence="5">Major facilitator superfamily (MFS) profile domain-containing protein</fullName>
    </recommendedName>
</protein>
<organism evidence="6 7">
    <name type="scientific">candidate division WWE3 bacterium RIFCSPLOWO2_01_FULL_42_11</name>
    <dbReference type="NCBI Taxonomy" id="1802627"/>
    <lineage>
        <taxon>Bacteria</taxon>
        <taxon>Katanobacteria</taxon>
    </lineage>
</organism>
<keyword evidence="1 4" id="KW-0812">Transmembrane</keyword>
<keyword evidence="3 4" id="KW-0472">Membrane</keyword>
<name>A0A1F4VM07_UNCKA</name>
<dbReference type="STRING" id="1802627.A3A70_00415"/>
<dbReference type="Proteomes" id="UP000178964">
    <property type="component" value="Unassembled WGS sequence"/>
</dbReference>
<feature type="transmembrane region" description="Helical" evidence="4">
    <location>
        <begin position="7"/>
        <end position="29"/>
    </location>
</feature>
<dbReference type="Gene3D" id="1.20.1250.20">
    <property type="entry name" value="MFS general substrate transporter like domains"/>
    <property type="match status" value="1"/>
</dbReference>
<evidence type="ECO:0000313" key="7">
    <source>
        <dbReference type="Proteomes" id="UP000178964"/>
    </source>
</evidence>
<proteinExistence type="predicted"/>
<feature type="transmembrane region" description="Helical" evidence="4">
    <location>
        <begin position="82"/>
        <end position="102"/>
    </location>
</feature>
<dbReference type="InterPro" id="IPR011701">
    <property type="entry name" value="MFS"/>
</dbReference>
<dbReference type="InterPro" id="IPR020846">
    <property type="entry name" value="MFS_dom"/>
</dbReference>
<evidence type="ECO:0000256" key="4">
    <source>
        <dbReference type="SAM" id="Phobius"/>
    </source>
</evidence>
<evidence type="ECO:0000313" key="6">
    <source>
        <dbReference type="EMBL" id="OGC58184.1"/>
    </source>
</evidence>
<evidence type="ECO:0000259" key="5">
    <source>
        <dbReference type="PROSITE" id="PS50850"/>
    </source>
</evidence>
<dbReference type="SUPFAM" id="SSF103473">
    <property type="entry name" value="MFS general substrate transporter"/>
    <property type="match status" value="1"/>
</dbReference>
<gene>
    <name evidence="6" type="ORF">A3A70_00415</name>
</gene>
<dbReference type="AlphaFoldDB" id="A0A1F4VM07"/>